<comment type="function">
    <text evidence="2 5">Catalyzes the epimerization of the C3' and C5'positions of dTDP-6-deoxy-D-xylo-4-hexulose, forming dTDP-6-deoxy-L-lyxo-4-hexulose.</text>
</comment>
<accession>A0ABY0P1W8</accession>
<evidence type="ECO:0000256" key="5">
    <source>
        <dbReference type="RuleBase" id="RU364069"/>
    </source>
</evidence>
<dbReference type="InterPro" id="IPR014710">
    <property type="entry name" value="RmlC-like_jellyroll"/>
</dbReference>
<evidence type="ECO:0000256" key="2">
    <source>
        <dbReference type="ARBA" id="ARBA00001997"/>
    </source>
</evidence>
<dbReference type="Pfam" id="PF00908">
    <property type="entry name" value="dTDP_sugar_isom"/>
    <property type="match status" value="1"/>
</dbReference>
<dbReference type="NCBIfam" id="TIGR01221">
    <property type="entry name" value="rmlC"/>
    <property type="match status" value="1"/>
</dbReference>
<dbReference type="Gene3D" id="2.60.120.10">
    <property type="entry name" value="Jelly Rolls"/>
    <property type="match status" value="1"/>
</dbReference>
<comment type="catalytic activity">
    <reaction evidence="1 5">
        <text>dTDP-4-dehydro-6-deoxy-alpha-D-glucose = dTDP-4-dehydro-beta-L-rhamnose</text>
        <dbReference type="Rhea" id="RHEA:16969"/>
        <dbReference type="ChEBI" id="CHEBI:57649"/>
        <dbReference type="ChEBI" id="CHEBI:62830"/>
        <dbReference type="EC" id="5.1.3.13"/>
    </reaction>
</comment>
<name>A0ABY0P1W8_9HYPH</name>
<comment type="caution">
    <text evidence="6">The sequence shown here is derived from an EMBL/GenBank/DDBJ whole genome shotgun (WGS) entry which is preliminary data.</text>
</comment>
<dbReference type="PANTHER" id="PTHR21047:SF2">
    <property type="entry name" value="THYMIDINE DIPHOSPHO-4-KETO-RHAMNOSE 3,5-EPIMERASE"/>
    <property type="match status" value="1"/>
</dbReference>
<keyword evidence="7" id="KW-1185">Reference proteome</keyword>
<organism evidence="6 7">
    <name type="scientific">Bosea robiniae</name>
    <dbReference type="NCBI Taxonomy" id="1036780"/>
    <lineage>
        <taxon>Bacteria</taxon>
        <taxon>Pseudomonadati</taxon>
        <taxon>Pseudomonadota</taxon>
        <taxon>Alphaproteobacteria</taxon>
        <taxon>Hyphomicrobiales</taxon>
        <taxon>Boseaceae</taxon>
        <taxon>Bosea</taxon>
    </lineage>
</organism>
<dbReference type="CDD" id="cd00438">
    <property type="entry name" value="cupin_RmlC"/>
    <property type="match status" value="1"/>
</dbReference>
<dbReference type="InterPro" id="IPR000888">
    <property type="entry name" value="RmlC-like"/>
</dbReference>
<proteinExistence type="inferred from homology"/>
<protein>
    <recommendedName>
        <fullName evidence="4 5">dTDP-4-dehydrorhamnose 3,5-epimerase</fullName>
        <ecNumber evidence="3 5">5.1.3.13</ecNumber>
    </recommendedName>
    <alternativeName>
        <fullName evidence="5">Thymidine diphospho-4-keto-rhamnose 3,5-epimerase</fullName>
    </alternativeName>
</protein>
<evidence type="ECO:0000256" key="4">
    <source>
        <dbReference type="ARBA" id="ARBA00019595"/>
    </source>
</evidence>
<dbReference type="EC" id="5.1.3.13" evidence="3 5"/>
<dbReference type="Proteomes" id="UP000199468">
    <property type="component" value="Unassembled WGS sequence"/>
</dbReference>
<comment type="similarity">
    <text evidence="5">Belongs to the dTDP-4-dehydrorhamnose 3,5-epimerase family.</text>
</comment>
<evidence type="ECO:0000313" key="6">
    <source>
        <dbReference type="EMBL" id="SDG78998.1"/>
    </source>
</evidence>
<dbReference type="InterPro" id="IPR011051">
    <property type="entry name" value="RmlC_Cupin_sf"/>
</dbReference>
<dbReference type="SUPFAM" id="SSF51182">
    <property type="entry name" value="RmlC-like cupins"/>
    <property type="match status" value="1"/>
</dbReference>
<evidence type="ECO:0000313" key="7">
    <source>
        <dbReference type="Proteomes" id="UP000199468"/>
    </source>
</evidence>
<dbReference type="EMBL" id="FNBZ01000005">
    <property type="protein sequence ID" value="SDG78998.1"/>
    <property type="molecule type" value="Genomic_DNA"/>
</dbReference>
<gene>
    <name evidence="6" type="ORF">SAMN05421844_105282</name>
</gene>
<comment type="subunit">
    <text evidence="5">Homodimer.</text>
</comment>
<keyword evidence="5" id="KW-0413">Isomerase</keyword>
<evidence type="ECO:0000256" key="3">
    <source>
        <dbReference type="ARBA" id="ARBA00012098"/>
    </source>
</evidence>
<comment type="pathway">
    <text evidence="5">Carbohydrate biosynthesis; dTDP-L-rhamnose biosynthesis.</text>
</comment>
<dbReference type="RefSeq" id="WP_091858460.1">
    <property type="nucleotide sequence ID" value="NZ_FNBZ01000005.1"/>
</dbReference>
<reference evidence="6 7" key="1">
    <citation type="submission" date="2016-10" db="EMBL/GenBank/DDBJ databases">
        <authorList>
            <person name="Varghese N."/>
            <person name="Submissions S."/>
        </authorList>
    </citation>
    <scope>NUCLEOTIDE SEQUENCE [LARGE SCALE GENOMIC DNA]</scope>
    <source>
        <strain evidence="6 7">DSM 26672</strain>
    </source>
</reference>
<sequence>MIFSPLGFSAAGLADACRIELERLEDDRGFFARAFCMEEFAAQGLPTHWVQANISYNRQAGTLRGLHYQSAPSIEAKIVRCIRGAIFDVIVDIRADSPHFGRWIGLELTAANRSMVYVPAGFAHGFQALEPDTELLYLHDTMFDPLRQAGLNALDPALGISWPLGVTGLSARDASLPNLSDLKPLRP</sequence>
<evidence type="ECO:0000256" key="1">
    <source>
        <dbReference type="ARBA" id="ARBA00001298"/>
    </source>
</evidence>
<dbReference type="PANTHER" id="PTHR21047">
    <property type="entry name" value="DTDP-6-DEOXY-D-GLUCOSE-3,5 EPIMERASE"/>
    <property type="match status" value="1"/>
</dbReference>